<comment type="caution">
    <text evidence="1">The sequence shown here is derived from an EMBL/GenBank/DDBJ whole genome shotgun (WGS) entry which is preliminary data.</text>
</comment>
<dbReference type="EMBL" id="CM037030">
    <property type="protein sequence ID" value="KAH7651332.1"/>
    <property type="molecule type" value="Genomic_DNA"/>
</dbReference>
<accession>A0ACB7TU77</accession>
<keyword evidence="2" id="KW-1185">Reference proteome</keyword>
<dbReference type="Proteomes" id="UP000827976">
    <property type="component" value="Chromosome 20"/>
</dbReference>
<gene>
    <name evidence="1" type="ORF">IHE45_20G049900</name>
</gene>
<evidence type="ECO:0000313" key="2">
    <source>
        <dbReference type="Proteomes" id="UP000827976"/>
    </source>
</evidence>
<proteinExistence type="predicted"/>
<reference evidence="2" key="1">
    <citation type="journal article" date="2022" name="Nat. Commun.">
        <title>Chromosome evolution and the genetic basis of agronomically important traits in greater yam.</title>
        <authorList>
            <person name="Bredeson J.V."/>
            <person name="Lyons J.B."/>
            <person name="Oniyinde I.O."/>
            <person name="Okereke N.R."/>
            <person name="Kolade O."/>
            <person name="Nnabue I."/>
            <person name="Nwadili C.O."/>
            <person name="Hribova E."/>
            <person name="Parker M."/>
            <person name="Nwogha J."/>
            <person name="Shu S."/>
            <person name="Carlson J."/>
            <person name="Kariba R."/>
            <person name="Muthemba S."/>
            <person name="Knop K."/>
            <person name="Barton G.J."/>
            <person name="Sherwood A.V."/>
            <person name="Lopez-Montes A."/>
            <person name="Asiedu R."/>
            <person name="Jamnadass R."/>
            <person name="Muchugi A."/>
            <person name="Goodstein D."/>
            <person name="Egesi C.N."/>
            <person name="Featherston J."/>
            <person name="Asfaw A."/>
            <person name="Simpson G.G."/>
            <person name="Dolezel J."/>
            <person name="Hendre P.S."/>
            <person name="Van Deynze A."/>
            <person name="Kumar P.L."/>
            <person name="Obidiegwu J.E."/>
            <person name="Bhattacharjee R."/>
            <person name="Rokhsar D.S."/>
        </authorList>
    </citation>
    <scope>NUCLEOTIDE SEQUENCE [LARGE SCALE GENOMIC DNA]</scope>
    <source>
        <strain evidence="2">cv. TDa95/00328</strain>
    </source>
</reference>
<name>A0ACB7TU77_DIOAL</name>
<organism evidence="1 2">
    <name type="scientific">Dioscorea alata</name>
    <name type="common">Purple yam</name>
    <dbReference type="NCBI Taxonomy" id="55571"/>
    <lineage>
        <taxon>Eukaryota</taxon>
        <taxon>Viridiplantae</taxon>
        <taxon>Streptophyta</taxon>
        <taxon>Embryophyta</taxon>
        <taxon>Tracheophyta</taxon>
        <taxon>Spermatophyta</taxon>
        <taxon>Magnoliopsida</taxon>
        <taxon>Liliopsida</taxon>
        <taxon>Dioscoreales</taxon>
        <taxon>Dioscoreaceae</taxon>
        <taxon>Dioscorea</taxon>
    </lineage>
</organism>
<sequence>MGKPLRNQGRNLTPRFTRSEIKEMEKLLDEQRGELVDESFCQKLTEKFNALGRDESRAIKVKQVQRWFQSRLRIQVMETTPSPVDSKETVVVLESSSDTLKDSDQKVPDILELEFEAKSSRDGAWYDVGTFLAHRVLSSGEPEVRVRFQGFGPEEDEWVHVKRAVRERSIPLESSECHKVEVGDLVLCFQENSDQATYYDAHVLEIQRKQHDIRGCRCLFLIRYDHDQTEERVHHARLCRRPSNRAHNVAEM</sequence>
<protein>
    <submittedName>
        <fullName evidence="1">NAD(P)-binding domain-containing protein</fullName>
    </submittedName>
</protein>
<evidence type="ECO:0000313" key="1">
    <source>
        <dbReference type="EMBL" id="KAH7651332.1"/>
    </source>
</evidence>